<evidence type="ECO:0000256" key="2">
    <source>
        <dbReference type="ARBA" id="ARBA00022679"/>
    </source>
</evidence>
<dbReference type="EMBL" id="NJGD01000020">
    <property type="protein sequence ID" value="PJR11331.1"/>
    <property type="molecule type" value="Genomic_DNA"/>
</dbReference>
<dbReference type="PANTHER" id="PTHR13778:SF47">
    <property type="entry name" value="LIPOPOLYSACCHARIDE 1,3-GALACTOSYLTRANSFERASE"/>
    <property type="match status" value="1"/>
</dbReference>
<evidence type="ECO:0000313" key="4">
    <source>
        <dbReference type="EMBL" id="PJR11331.1"/>
    </source>
</evidence>
<keyword evidence="1" id="KW-0328">Glycosyltransferase</keyword>
<dbReference type="CDD" id="cd16440">
    <property type="entry name" value="beta_Kdo_transferase_KpsC_1"/>
    <property type="match status" value="1"/>
</dbReference>
<sequence length="720" mass="81721">MSQAPINVVFASDENFLKYTATTLVSILKNMKTDRSLSVFMMTDAGISREGLEGISKLFRIRNFKFTNLIVDASQFARIKTTPGISLATYYRLVMHDLLPADVDRVLYLDSDIIVRKCISEIYDTDLTGYLFAGVQDSISKRYNDKFGAPLEAPHINAGVTLVNVRAVRDANFSDRINRYLDSHKYLITLGDQQIINGAFQREIKYIPATWNVHGSMFDRQWRSKNVGINNTFTKAEIDAAVEDPAVIHYTFKRKPWMSSEHPRTKEWFTYAQQTPFFEATSLGSIQSVAKASAPSTAPKPSAKKKAFGFSTHRFLGYLKSIQELRTTRLTVNKLLGDVDSLGNRPVPQSLTPYYLIEEQSARLLGEIGAVQSGKRFDAETYVKNLPEYQHFYTNGEPKDLDGGFHENLKTILKTPDIRRDLDLSETDAVVMMVQRLRQDLFWKALYAARYYGRDIVFAETTFFGAFATYFDKGAPSLFRRSFGYILDDMGYYFDARNPSRLEMFLNSDAAQLPRQEQIRARRLIDRIVAEGITKYNYSSSPSHPMVLPQGSVLVVDQKQGDASIEFAAATSRTFDLMIDAAIRENPAASIYLKPHPDNMGKKPKSIHPRVKVIPEDVSVVSVLDQCEKVYVVSSQVGFEALLRGKEVHVFGLPFYSGWGLTKDRQKLPRRTYRRTVEELFHAACIRHSVYINSDIGKIVAIEDAFDWMLSKLMDLRIAA</sequence>
<protein>
    <submittedName>
        <fullName evidence="4">Uncharacterized protein</fullName>
    </submittedName>
</protein>
<proteinExistence type="predicted"/>
<dbReference type="InterPro" id="IPR007833">
    <property type="entry name" value="Capsule_polysaccharide_synth"/>
</dbReference>
<organism evidence="4 5">
    <name type="scientific">Rhizobium meliloti</name>
    <name type="common">Ensifer meliloti</name>
    <name type="synonym">Sinorhizobium meliloti</name>
    <dbReference type="NCBI Taxonomy" id="382"/>
    <lineage>
        <taxon>Bacteria</taxon>
        <taxon>Pseudomonadati</taxon>
        <taxon>Pseudomonadota</taxon>
        <taxon>Alphaproteobacteria</taxon>
        <taxon>Hyphomicrobiales</taxon>
        <taxon>Rhizobiaceae</taxon>
        <taxon>Sinorhizobium/Ensifer group</taxon>
        <taxon>Sinorhizobium</taxon>
    </lineage>
</organism>
<dbReference type="InterPro" id="IPR002495">
    <property type="entry name" value="Glyco_trans_8"/>
</dbReference>
<dbReference type="AlphaFoldDB" id="A0A2J0YV45"/>
<dbReference type="GO" id="GO:0000271">
    <property type="term" value="P:polysaccharide biosynthetic process"/>
    <property type="evidence" value="ECO:0007669"/>
    <property type="project" value="InterPro"/>
</dbReference>
<dbReference type="InterPro" id="IPR029044">
    <property type="entry name" value="Nucleotide-diphossugar_trans"/>
</dbReference>
<dbReference type="RefSeq" id="WP_100674353.1">
    <property type="nucleotide sequence ID" value="NZ_NJGD01000020.1"/>
</dbReference>
<keyword evidence="3" id="KW-0479">Metal-binding</keyword>
<dbReference type="GO" id="GO:0015774">
    <property type="term" value="P:polysaccharide transport"/>
    <property type="evidence" value="ECO:0007669"/>
    <property type="project" value="InterPro"/>
</dbReference>
<dbReference type="Proteomes" id="UP000231987">
    <property type="component" value="Unassembled WGS sequence"/>
</dbReference>
<evidence type="ECO:0000313" key="5">
    <source>
        <dbReference type="Proteomes" id="UP000231987"/>
    </source>
</evidence>
<dbReference type="PANTHER" id="PTHR13778">
    <property type="entry name" value="GLYCOSYLTRANSFERASE 8 DOMAIN-CONTAINING PROTEIN"/>
    <property type="match status" value="1"/>
</dbReference>
<dbReference type="InterPro" id="IPR050748">
    <property type="entry name" value="Glycosyltrans_8_dom-fam"/>
</dbReference>
<accession>A0A2J0YV45</accession>
<gene>
    <name evidence="4" type="ORF">CEJ86_28065</name>
</gene>
<dbReference type="Gene3D" id="3.90.550.10">
    <property type="entry name" value="Spore Coat Polysaccharide Biosynthesis Protein SpsA, Chain A"/>
    <property type="match status" value="1"/>
</dbReference>
<name>A0A2J0YV45_RHIML</name>
<dbReference type="Pfam" id="PF05159">
    <property type="entry name" value="Capsule_synth"/>
    <property type="match status" value="1"/>
</dbReference>
<dbReference type="SUPFAM" id="SSF53448">
    <property type="entry name" value="Nucleotide-diphospho-sugar transferases"/>
    <property type="match status" value="1"/>
</dbReference>
<dbReference type="GO" id="GO:0016757">
    <property type="term" value="F:glycosyltransferase activity"/>
    <property type="evidence" value="ECO:0007669"/>
    <property type="project" value="UniProtKB-KW"/>
</dbReference>
<dbReference type="GO" id="GO:0046872">
    <property type="term" value="F:metal ion binding"/>
    <property type="evidence" value="ECO:0007669"/>
    <property type="project" value="UniProtKB-KW"/>
</dbReference>
<comment type="caution">
    <text evidence="4">The sequence shown here is derived from an EMBL/GenBank/DDBJ whole genome shotgun (WGS) entry which is preliminary data.</text>
</comment>
<evidence type="ECO:0000256" key="1">
    <source>
        <dbReference type="ARBA" id="ARBA00022676"/>
    </source>
</evidence>
<keyword evidence="2" id="KW-0808">Transferase</keyword>
<reference evidence="4 5" key="1">
    <citation type="submission" date="2017-06" db="EMBL/GenBank/DDBJ databases">
        <title>Ensifer strains isolated from leguminous trees and herbs display diverse denitrification phenotypes with some acting as strong N2O sinks.</title>
        <authorList>
            <person name="Woliy K."/>
            <person name="Mania D."/>
            <person name="Bakken L.R."/>
            <person name="Frostegard A."/>
        </authorList>
    </citation>
    <scope>NUCLEOTIDE SEQUENCE [LARGE SCALE GENOMIC DNA]</scope>
    <source>
        <strain evidence="4 5">AC50a</strain>
    </source>
</reference>
<evidence type="ECO:0000256" key="3">
    <source>
        <dbReference type="ARBA" id="ARBA00022723"/>
    </source>
</evidence>
<dbReference type="Pfam" id="PF01501">
    <property type="entry name" value="Glyco_transf_8"/>
    <property type="match status" value="1"/>
</dbReference>
<dbReference type="CDD" id="cd04194">
    <property type="entry name" value="GT8_A4GalT_like"/>
    <property type="match status" value="1"/>
</dbReference>